<dbReference type="EMBL" id="JAXLQG010000008">
    <property type="protein sequence ID" value="KAK5536750.1"/>
    <property type="molecule type" value="Genomic_DNA"/>
</dbReference>
<accession>A0AAV9Q9A0</accession>
<evidence type="ECO:0000313" key="3">
    <source>
        <dbReference type="Proteomes" id="UP001345827"/>
    </source>
</evidence>
<dbReference type="PANTHER" id="PTHR24148:SF64">
    <property type="entry name" value="HETEROKARYON INCOMPATIBILITY DOMAIN-CONTAINING PROTEIN"/>
    <property type="match status" value="1"/>
</dbReference>
<dbReference type="PANTHER" id="PTHR24148">
    <property type="entry name" value="ANKYRIN REPEAT DOMAIN-CONTAINING PROTEIN 39 HOMOLOG-RELATED"/>
    <property type="match status" value="1"/>
</dbReference>
<keyword evidence="3" id="KW-1185">Reference proteome</keyword>
<dbReference type="Proteomes" id="UP001345827">
    <property type="component" value="Unassembled WGS sequence"/>
</dbReference>
<protein>
    <recommendedName>
        <fullName evidence="1">Heterokaryon incompatibility domain-containing protein</fullName>
    </recommendedName>
</protein>
<feature type="domain" description="Heterokaryon incompatibility" evidence="1">
    <location>
        <begin position="103"/>
        <end position="251"/>
    </location>
</feature>
<dbReference type="InterPro" id="IPR010730">
    <property type="entry name" value="HET"/>
</dbReference>
<reference evidence="2 3" key="1">
    <citation type="submission" date="2023-06" db="EMBL/GenBank/DDBJ databases">
        <title>Black Yeasts Isolated from many extreme environments.</title>
        <authorList>
            <person name="Coleine C."/>
            <person name="Stajich J.E."/>
            <person name="Selbmann L."/>
        </authorList>
    </citation>
    <scope>NUCLEOTIDE SEQUENCE [LARGE SCALE GENOMIC DNA]</scope>
    <source>
        <strain evidence="2 3">CCFEE 5887</strain>
    </source>
</reference>
<evidence type="ECO:0000313" key="2">
    <source>
        <dbReference type="EMBL" id="KAK5536750.1"/>
    </source>
</evidence>
<comment type="caution">
    <text evidence="2">The sequence shown here is derived from an EMBL/GenBank/DDBJ whole genome shotgun (WGS) entry which is preliminary data.</text>
</comment>
<proteinExistence type="predicted"/>
<dbReference type="Pfam" id="PF06985">
    <property type="entry name" value="HET"/>
    <property type="match status" value="1"/>
</dbReference>
<gene>
    <name evidence="2" type="ORF">LTR25_005424</name>
</gene>
<organism evidence="2 3">
    <name type="scientific">Vermiconidia calcicola</name>
    <dbReference type="NCBI Taxonomy" id="1690605"/>
    <lineage>
        <taxon>Eukaryota</taxon>
        <taxon>Fungi</taxon>
        <taxon>Dikarya</taxon>
        <taxon>Ascomycota</taxon>
        <taxon>Pezizomycotina</taxon>
        <taxon>Dothideomycetes</taxon>
        <taxon>Dothideomycetidae</taxon>
        <taxon>Mycosphaerellales</taxon>
        <taxon>Extremaceae</taxon>
        <taxon>Vermiconidia</taxon>
    </lineage>
</organism>
<sequence length="682" mass="76687">MPPAPTQVASKGYLAEEGEEPDLSAIMRYSPLESGSIRVLEILQPDESVFNDVELRAGGTKPTSEGTTTTVSVPSCRLTQLPLRSDRDELQVSQVDLGLPHKFVAISYTWGDKEDVDSISMDGYVHVVQRNLKNALLALRSTDLILSGCRVWVDALCIDQSNAAEVNREIKRMKQIYKEALAVIMWLGDEADASDLAIDFINAVDIKWHEGTEVFETWLSRELIANGPAIWPALSKLITREYWTRLWIIQEVAIGGDNTTVLCGSKVTTWTRLHQVYDAFHIFTPKQKYSELAACIRGILLGSSTPSFVYDSYKNTLFWQWEACEDFQILQSRPNDPCLEAYRKRCLLTRCRIAKCEKPVDKVYGIFGLLDDRIAAKIEPDYNLGVREVFMSFARAWMLAEGHLGLLIHCGETGEQEKGPLVDIEGLPSWAPNLLKQVKLQLNNSEPEFNSHGGMRASRLEYTGEDGSVLSVEAVLFDTLDGLSGTRHWSDDVDTTMVEDIEDSKWSVMNAYGPDDNDFRAALWRALIGGRDRCAPPIPCPVTGDTDGSLRWNLHLWVKRNRTFRLGGRCLQDWFCHDLDVMKNDPGLYYRCTGRVINWMWCRRLATTKRGYIAVVPKVSRPGDVVAILPGCSCPLLLRSNPRGMKNAFEIVAECYLQGLMDGEILGFLEQGLCRVEDVLIV</sequence>
<name>A0AAV9Q9A0_9PEZI</name>
<dbReference type="Pfam" id="PF26639">
    <property type="entry name" value="Het-6_barrel"/>
    <property type="match status" value="1"/>
</dbReference>
<evidence type="ECO:0000259" key="1">
    <source>
        <dbReference type="Pfam" id="PF06985"/>
    </source>
</evidence>
<dbReference type="InterPro" id="IPR052895">
    <property type="entry name" value="HetReg/Transcr_Mod"/>
</dbReference>
<dbReference type="AlphaFoldDB" id="A0AAV9Q9A0"/>